<dbReference type="RefSeq" id="WP_186912329.1">
    <property type="nucleotide sequence ID" value="NZ_JACOFV010000008.1"/>
</dbReference>
<sequence>MNIFPQTLVRIFLCLFLCLFISAIGISPQAQASTLYEDLGQDAGISRIVDETAQQILNDSRIKDGFKETNMKRLASLLKEQFCVLADGPCKYSGDDMKIVHEKLGITSAQFNALAEDLQIAMEKCEIPFSVQNKLIARLAPMKRDIVTVK</sequence>
<evidence type="ECO:0000256" key="1">
    <source>
        <dbReference type="ARBA" id="ARBA00022448"/>
    </source>
</evidence>
<keyword evidence="6" id="KW-0732">Signal</keyword>
<evidence type="ECO:0000313" key="8">
    <source>
        <dbReference type="Proteomes" id="UP000634011"/>
    </source>
</evidence>
<dbReference type="Gene3D" id="1.10.490.10">
    <property type="entry name" value="Globins"/>
    <property type="match status" value="1"/>
</dbReference>
<evidence type="ECO:0000256" key="6">
    <source>
        <dbReference type="SAM" id="SignalP"/>
    </source>
</evidence>
<gene>
    <name evidence="7" type="ORF">H8K32_09850</name>
</gene>
<dbReference type="GO" id="GO:0020037">
    <property type="term" value="F:heme binding"/>
    <property type="evidence" value="ECO:0007669"/>
    <property type="project" value="InterPro"/>
</dbReference>
<keyword evidence="1" id="KW-0813">Transport</keyword>
<dbReference type="GO" id="GO:0046872">
    <property type="term" value="F:metal ion binding"/>
    <property type="evidence" value="ECO:0007669"/>
    <property type="project" value="UniProtKB-KW"/>
</dbReference>
<reference evidence="7" key="1">
    <citation type="submission" date="2020-08" db="EMBL/GenBank/DDBJ databases">
        <title>Novel species isolated from subtropical streams in China.</title>
        <authorList>
            <person name="Lu H."/>
        </authorList>
    </citation>
    <scope>NUCLEOTIDE SEQUENCE</scope>
    <source>
        <strain evidence="7">KACC 12607</strain>
    </source>
</reference>
<keyword evidence="8" id="KW-1185">Reference proteome</keyword>
<dbReference type="SUPFAM" id="SSF46458">
    <property type="entry name" value="Globin-like"/>
    <property type="match status" value="1"/>
</dbReference>
<proteinExistence type="predicted"/>
<evidence type="ECO:0000256" key="3">
    <source>
        <dbReference type="ARBA" id="ARBA00022723"/>
    </source>
</evidence>
<accession>A0A923HMM1</accession>
<organism evidence="7 8">
    <name type="scientific">Undibacterium jejuense</name>
    <dbReference type="NCBI Taxonomy" id="1344949"/>
    <lineage>
        <taxon>Bacteria</taxon>
        <taxon>Pseudomonadati</taxon>
        <taxon>Pseudomonadota</taxon>
        <taxon>Betaproteobacteria</taxon>
        <taxon>Burkholderiales</taxon>
        <taxon>Oxalobacteraceae</taxon>
        <taxon>Undibacterium</taxon>
    </lineage>
</organism>
<keyword evidence="2 5" id="KW-0349">Heme</keyword>
<dbReference type="Proteomes" id="UP000634011">
    <property type="component" value="Unassembled WGS sequence"/>
</dbReference>
<dbReference type="EMBL" id="JACOFV010000008">
    <property type="protein sequence ID" value="MBC3862401.1"/>
    <property type="molecule type" value="Genomic_DNA"/>
</dbReference>
<evidence type="ECO:0000256" key="4">
    <source>
        <dbReference type="ARBA" id="ARBA00023004"/>
    </source>
</evidence>
<comment type="caution">
    <text evidence="7">The sequence shown here is derived from an EMBL/GenBank/DDBJ whole genome shotgun (WGS) entry which is preliminary data.</text>
</comment>
<evidence type="ECO:0000256" key="2">
    <source>
        <dbReference type="ARBA" id="ARBA00022617"/>
    </source>
</evidence>
<name>A0A923HMM1_9BURK</name>
<feature type="binding site" description="distal binding residue" evidence="5">
    <location>
        <position position="101"/>
    </location>
    <ligand>
        <name>heme</name>
        <dbReference type="ChEBI" id="CHEBI:30413"/>
    </ligand>
    <ligandPart>
        <name>Fe</name>
        <dbReference type="ChEBI" id="CHEBI:18248"/>
    </ligandPart>
</feature>
<dbReference type="InterPro" id="IPR001486">
    <property type="entry name" value="Hemoglobin_trunc"/>
</dbReference>
<dbReference type="Pfam" id="PF01152">
    <property type="entry name" value="Bac_globin"/>
    <property type="match status" value="1"/>
</dbReference>
<feature type="signal peptide" evidence="6">
    <location>
        <begin position="1"/>
        <end position="32"/>
    </location>
</feature>
<evidence type="ECO:0000256" key="5">
    <source>
        <dbReference type="PIRSR" id="PIRSR601486-1"/>
    </source>
</evidence>
<dbReference type="CDD" id="cd00454">
    <property type="entry name" value="TrHb1_N"/>
    <property type="match status" value="1"/>
</dbReference>
<dbReference type="AlphaFoldDB" id="A0A923HMM1"/>
<dbReference type="GO" id="GO:0019825">
    <property type="term" value="F:oxygen binding"/>
    <property type="evidence" value="ECO:0007669"/>
    <property type="project" value="InterPro"/>
</dbReference>
<dbReference type="InterPro" id="IPR012292">
    <property type="entry name" value="Globin/Proto"/>
</dbReference>
<protein>
    <submittedName>
        <fullName evidence="7">Group 1 truncated hemoglobin</fullName>
    </submittedName>
</protein>
<keyword evidence="4 5" id="KW-0408">Iron</keyword>
<keyword evidence="3 5" id="KW-0479">Metal-binding</keyword>
<evidence type="ECO:0000313" key="7">
    <source>
        <dbReference type="EMBL" id="MBC3862401.1"/>
    </source>
</evidence>
<dbReference type="InterPro" id="IPR009050">
    <property type="entry name" value="Globin-like_sf"/>
</dbReference>
<feature type="chain" id="PRO_5038000850" evidence="6">
    <location>
        <begin position="33"/>
        <end position="150"/>
    </location>
</feature>